<dbReference type="SUPFAM" id="SSF158472">
    <property type="entry name" value="HAMP domain-like"/>
    <property type="match status" value="1"/>
</dbReference>
<evidence type="ECO:0000256" key="7">
    <source>
        <dbReference type="ARBA" id="ARBA00022777"/>
    </source>
</evidence>
<keyword evidence="5 12" id="KW-0812">Transmembrane</keyword>
<gene>
    <name evidence="14" type="ORF">A7K91_17165</name>
</gene>
<keyword evidence="9 12" id="KW-1133">Transmembrane helix</keyword>
<dbReference type="RefSeq" id="WP_068686335.1">
    <property type="nucleotide sequence ID" value="NZ_LYPA01000072.1"/>
</dbReference>
<evidence type="ECO:0000256" key="10">
    <source>
        <dbReference type="ARBA" id="ARBA00023012"/>
    </source>
</evidence>
<dbReference type="SUPFAM" id="SSF55874">
    <property type="entry name" value="ATPase domain of HSP90 chaperone/DNA topoisomerase II/histidine kinase"/>
    <property type="match status" value="1"/>
</dbReference>
<evidence type="ECO:0000256" key="9">
    <source>
        <dbReference type="ARBA" id="ARBA00022989"/>
    </source>
</evidence>
<dbReference type="PANTHER" id="PTHR34220:SF11">
    <property type="entry name" value="SENSOR PROTEIN KINASE HPTS"/>
    <property type="match status" value="1"/>
</dbReference>
<dbReference type="AlphaFoldDB" id="A0A1A5YCZ1"/>
<dbReference type="InterPro" id="IPR050640">
    <property type="entry name" value="Bact_2-comp_sensor_kinase"/>
</dbReference>
<sequence length="597" mass="67268">MWKKWWPGSLKNRMVAAYVLLVLIPFSGLCLIGFNQIEQVLKQNQIAQNSREVEGFRSDLLDLTGLMTRSLILINQNPAFEQYLSGKGNESYHAARKEIIRNLDSLANSFFLSTPSVYFTVTDKSGNAYFNYTPRQAMDGGKLYREILELTGGGAGATYRWQEAPTYVAKDIVPGDTMLTIDSLLLNEQREPFGSVRISMDHQRWLAAWARGGSRQGSYLVARTDGGIVFRSAEGTNMPEPLIQQLAAELKAHPDKTVHYISDQEQVLYMASYLSSMDWMLVKKISLQQVFADTNKIKRNVFLGVLLLTAVFIAATLLIASAITKPLHKLRNVMSKAADNELKVTLPTDSYSGEILHLVDSFNVMIADIQSLIYRLKVEERQKESSRFQILVSQMDPHFLLNTLNMIKSQALRNKDEVTFEICVSLGLLLETSLNTEVDLVPLGQELSFTEAYMHIQNTRFSNRFKLDIRYDESLYYTLVPKFTLQPLVENAIIHGFAKPKPNETITIAIQRNESQLLLSVADNGQGVEGARKESPSIARKRKGIGLANIRERLELLYRGGASLELLEPQDHTGTVVKIALPLLISEPYQKEENTHV</sequence>
<evidence type="ECO:0000256" key="2">
    <source>
        <dbReference type="ARBA" id="ARBA00022475"/>
    </source>
</evidence>
<dbReference type="Gene3D" id="6.10.340.10">
    <property type="match status" value="1"/>
</dbReference>
<dbReference type="CDD" id="cd06225">
    <property type="entry name" value="HAMP"/>
    <property type="match status" value="1"/>
</dbReference>
<keyword evidence="10" id="KW-0902">Two-component regulatory system</keyword>
<evidence type="ECO:0000256" key="1">
    <source>
        <dbReference type="ARBA" id="ARBA00004651"/>
    </source>
</evidence>
<organism evidence="14 15">
    <name type="scientific">Paenibacillus oryzae</name>
    <dbReference type="NCBI Taxonomy" id="1844972"/>
    <lineage>
        <taxon>Bacteria</taxon>
        <taxon>Bacillati</taxon>
        <taxon>Bacillota</taxon>
        <taxon>Bacilli</taxon>
        <taxon>Bacillales</taxon>
        <taxon>Paenibacillaceae</taxon>
        <taxon>Paenibacillus</taxon>
    </lineage>
</organism>
<dbReference type="InterPro" id="IPR003594">
    <property type="entry name" value="HATPase_dom"/>
</dbReference>
<accession>A0A1A5YCZ1</accession>
<keyword evidence="11 12" id="KW-0472">Membrane</keyword>
<comment type="caution">
    <text evidence="14">The sequence shown here is derived from an EMBL/GenBank/DDBJ whole genome shotgun (WGS) entry which is preliminary data.</text>
</comment>
<evidence type="ECO:0000256" key="8">
    <source>
        <dbReference type="ARBA" id="ARBA00022840"/>
    </source>
</evidence>
<dbReference type="PANTHER" id="PTHR34220">
    <property type="entry name" value="SENSOR HISTIDINE KINASE YPDA"/>
    <property type="match status" value="1"/>
</dbReference>
<feature type="transmembrane region" description="Helical" evidence="12">
    <location>
        <begin position="301"/>
        <end position="324"/>
    </location>
</feature>
<protein>
    <recommendedName>
        <fullName evidence="13">HAMP domain-containing protein</fullName>
    </recommendedName>
</protein>
<feature type="domain" description="HAMP" evidence="13">
    <location>
        <begin position="321"/>
        <end position="374"/>
    </location>
</feature>
<dbReference type="Pfam" id="PF02518">
    <property type="entry name" value="HATPase_c"/>
    <property type="match status" value="1"/>
</dbReference>
<dbReference type="GO" id="GO:0000155">
    <property type="term" value="F:phosphorelay sensor kinase activity"/>
    <property type="evidence" value="ECO:0007669"/>
    <property type="project" value="InterPro"/>
</dbReference>
<evidence type="ECO:0000259" key="13">
    <source>
        <dbReference type="PROSITE" id="PS50885"/>
    </source>
</evidence>
<dbReference type="GO" id="GO:0005886">
    <property type="term" value="C:plasma membrane"/>
    <property type="evidence" value="ECO:0007669"/>
    <property type="project" value="UniProtKB-SubCell"/>
</dbReference>
<evidence type="ECO:0000256" key="5">
    <source>
        <dbReference type="ARBA" id="ARBA00022692"/>
    </source>
</evidence>
<evidence type="ECO:0000313" key="15">
    <source>
        <dbReference type="Proteomes" id="UP000092024"/>
    </source>
</evidence>
<dbReference type="Pfam" id="PF00672">
    <property type="entry name" value="HAMP"/>
    <property type="match status" value="1"/>
</dbReference>
<dbReference type="Gene3D" id="3.30.565.10">
    <property type="entry name" value="Histidine kinase-like ATPase, C-terminal domain"/>
    <property type="match status" value="1"/>
</dbReference>
<evidence type="ECO:0000256" key="12">
    <source>
        <dbReference type="SAM" id="Phobius"/>
    </source>
</evidence>
<evidence type="ECO:0000256" key="6">
    <source>
        <dbReference type="ARBA" id="ARBA00022741"/>
    </source>
</evidence>
<keyword evidence="8" id="KW-0067">ATP-binding</keyword>
<keyword evidence="6" id="KW-0547">Nucleotide-binding</keyword>
<comment type="subcellular location">
    <subcellularLocation>
        <location evidence="1">Cell membrane</location>
        <topology evidence="1">Multi-pass membrane protein</topology>
    </subcellularLocation>
</comment>
<dbReference type="STRING" id="1844972.A7K91_17165"/>
<dbReference type="InterPro" id="IPR003660">
    <property type="entry name" value="HAMP_dom"/>
</dbReference>
<evidence type="ECO:0000256" key="11">
    <source>
        <dbReference type="ARBA" id="ARBA00023136"/>
    </source>
</evidence>
<dbReference type="Pfam" id="PF06580">
    <property type="entry name" value="His_kinase"/>
    <property type="match status" value="1"/>
</dbReference>
<keyword evidence="3" id="KW-0597">Phosphoprotein</keyword>
<dbReference type="PROSITE" id="PS50885">
    <property type="entry name" value="HAMP"/>
    <property type="match status" value="1"/>
</dbReference>
<keyword evidence="15" id="KW-1185">Reference proteome</keyword>
<name>A0A1A5YCZ1_9BACL</name>
<keyword evidence="4" id="KW-0808">Transferase</keyword>
<dbReference type="SMART" id="SM00304">
    <property type="entry name" value="HAMP"/>
    <property type="match status" value="1"/>
</dbReference>
<dbReference type="InterPro" id="IPR010559">
    <property type="entry name" value="Sig_transdc_His_kin_internal"/>
</dbReference>
<proteinExistence type="predicted"/>
<reference evidence="14 15" key="1">
    <citation type="submission" date="2016-05" db="EMBL/GenBank/DDBJ databases">
        <title>Paenibacillus oryzae. sp. nov., isolated from the rice root.</title>
        <authorList>
            <person name="Zhang J."/>
            <person name="Zhang X."/>
        </authorList>
    </citation>
    <scope>NUCLEOTIDE SEQUENCE [LARGE SCALE GENOMIC DNA]</scope>
    <source>
        <strain evidence="14 15">1DrF-4</strain>
    </source>
</reference>
<evidence type="ECO:0000313" key="14">
    <source>
        <dbReference type="EMBL" id="OBR63486.1"/>
    </source>
</evidence>
<keyword evidence="2" id="KW-1003">Cell membrane</keyword>
<evidence type="ECO:0000256" key="3">
    <source>
        <dbReference type="ARBA" id="ARBA00022553"/>
    </source>
</evidence>
<keyword evidence="7" id="KW-0418">Kinase</keyword>
<dbReference type="GO" id="GO:0005524">
    <property type="term" value="F:ATP binding"/>
    <property type="evidence" value="ECO:0007669"/>
    <property type="project" value="UniProtKB-KW"/>
</dbReference>
<dbReference type="EMBL" id="LYPA01000072">
    <property type="protein sequence ID" value="OBR63486.1"/>
    <property type="molecule type" value="Genomic_DNA"/>
</dbReference>
<evidence type="ECO:0000256" key="4">
    <source>
        <dbReference type="ARBA" id="ARBA00022679"/>
    </source>
</evidence>
<dbReference type="InterPro" id="IPR036890">
    <property type="entry name" value="HATPase_C_sf"/>
</dbReference>
<dbReference type="OrthoDB" id="2638092at2"/>
<dbReference type="Proteomes" id="UP000092024">
    <property type="component" value="Unassembled WGS sequence"/>
</dbReference>